<feature type="region of interest" description="Disordered" evidence="1">
    <location>
        <begin position="77"/>
        <end position="109"/>
    </location>
</feature>
<evidence type="ECO:0000313" key="3">
    <source>
        <dbReference type="Proteomes" id="UP000076722"/>
    </source>
</evidence>
<proteinExistence type="predicted"/>
<dbReference type="Proteomes" id="UP000076722">
    <property type="component" value="Unassembled WGS sequence"/>
</dbReference>
<dbReference type="AlphaFoldDB" id="A0A164VG65"/>
<keyword evidence="3" id="KW-1185">Reference proteome</keyword>
<name>A0A164VG65_9AGAM</name>
<evidence type="ECO:0000313" key="2">
    <source>
        <dbReference type="EMBL" id="KZS94128.1"/>
    </source>
</evidence>
<feature type="region of interest" description="Disordered" evidence="1">
    <location>
        <begin position="26"/>
        <end position="48"/>
    </location>
</feature>
<organism evidence="2 3">
    <name type="scientific">Sistotremastrum niveocremeum HHB9708</name>
    <dbReference type="NCBI Taxonomy" id="1314777"/>
    <lineage>
        <taxon>Eukaryota</taxon>
        <taxon>Fungi</taxon>
        <taxon>Dikarya</taxon>
        <taxon>Basidiomycota</taxon>
        <taxon>Agaricomycotina</taxon>
        <taxon>Agaricomycetes</taxon>
        <taxon>Sistotremastrales</taxon>
        <taxon>Sistotremastraceae</taxon>
        <taxon>Sertulicium</taxon>
        <taxon>Sertulicium niveocremeum</taxon>
    </lineage>
</organism>
<evidence type="ECO:0000256" key="1">
    <source>
        <dbReference type="SAM" id="MobiDB-lite"/>
    </source>
</evidence>
<protein>
    <submittedName>
        <fullName evidence="2">Uncharacterized protein</fullName>
    </submittedName>
</protein>
<gene>
    <name evidence="2" type="ORF">SISNIDRAFT_60576</name>
</gene>
<dbReference type="EMBL" id="KV419405">
    <property type="protein sequence ID" value="KZS94128.1"/>
    <property type="molecule type" value="Genomic_DNA"/>
</dbReference>
<sequence>MPSTGSVLRDRPSFAPPQLRIDEFYSATPLKKPGPPKAQRQSKPKENAVVSIKKGVEQPKALNVSQKRKQAVLDLTHECETPKPSKRARRPLGDLNGRDNAGDTASPSS</sequence>
<reference evidence="2 3" key="1">
    <citation type="journal article" date="2016" name="Mol. Biol. Evol.">
        <title>Comparative Genomics of Early-Diverging Mushroom-Forming Fungi Provides Insights into the Origins of Lignocellulose Decay Capabilities.</title>
        <authorList>
            <person name="Nagy L.G."/>
            <person name="Riley R."/>
            <person name="Tritt A."/>
            <person name="Adam C."/>
            <person name="Daum C."/>
            <person name="Floudas D."/>
            <person name="Sun H."/>
            <person name="Yadav J.S."/>
            <person name="Pangilinan J."/>
            <person name="Larsson K.H."/>
            <person name="Matsuura K."/>
            <person name="Barry K."/>
            <person name="Labutti K."/>
            <person name="Kuo R."/>
            <person name="Ohm R.A."/>
            <person name="Bhattacharya S.S."/>
            <person name="Shirouzu T."/>
            <person name="Yoshinaga Y."/>
            <person name="Martin F.M."/>
            <person name="Grigoriev I.V."/>
            <person name="Hibbett D.S."/>
        </authorList>
    </citation>
    <scope>NUCLEOTIDE SEQUENCE [LARGE SCALE GENOMIC DNA]</scope>
    <source>
        <strain evidence="2 3">HHB9708</strain>
    </source>
</reference>
<accession>A0A164VG65</accession>